<dbReference type="PANTHER" id="PTHR22916:SF3">
    <property type="entry name" value="UDP-GLCNAC:BETAGAL BETA-1,3-N-ACETYLGLUCOSAMINYLTRANSFERASE-LIKE PROTEIN 1"/>
    <property type="match status" value="1"/>
</dbReference>
<dbReference type="InterPro" id="IPR029044">
    <property type="entry name" value="Nucleotide-diphossugar_trans"/>
</dbReference>
<dbReference type="KEGG" id="gac:GACE_1131"/>
<protein>
    <submittedName>
        <fullName evidence="2">Beta-1,3-glucosyltransferase</fullName>
    </submittedName>
</protein>
<sequence length="315" mass="36793">MRPTVSIIMPSYNHGRFIHEAIKSVLNQTFDDLELIIIDDGSTDNSRDIIQRFAELDSRVIPLFHEKNMGIARTVNDGLDAAKGEFVAFTQSDDVWISNKLETQLEILARDEDLVVWSEGEIVDAEGNSTGQTFTEMHNATNRKKSGYIFYELLKGNFVYGSSRILKRKNIGKLRFDESLRYLNDYKFEVELAFRYDYYFIKRPLAKYRIHGKNTILADKPGWLLDTIRVNRYFLDHYGSRISRELRTLLYYKIAAAYGQLGNKKVATQYLYKIFSTCPASPYWSMLLVILCTKEDSVIRQVFRRLYKMVSKWGW</sequence>
<gene>
    <name evidence="2" type="ORF">GACE_1131</name>
</gene>
<dbReference type="Proteomes" id="UP000030624">
    <property type="component" value="Chromosome"/>
</dbReference>
<keyword evidence="2" id="KW-0808">Transferase</keyword>
<dbReference type="HOGENOM" id="CLU_025996_0_0_2"/>
<dbReference type="InterPro" id="IPR001173">
    <property type="entry name" value="Glyco_trans_2-like"/>
</dbReference>
<dbReference type="SUPFAM" id="SSF53448">
    <property type="entry name" value="Nucleotide-diphospho-sugar transferases"/>
    <property type="match status" value="1"/>
</dbReference>
<dbReference type="Pfam" id="PF00535">
    <property type="entry name" value="Glycos_transf_2"/>
    <property type="match status" value="1"/>
</dbReference>
<dbReference type="eggNOG" id="arCOG01381">
    <property type="taxonomic scope" value="Archaea"/>
</dbReference>
<dbReference type="PANTHER" id="PTHR22916">
    <property type="entry name" value="GLYCOSYLTRANSFERASE"/>
    <property type="match status" value="1"/>
</dbReference>
<organism evidence="2 3">
    <name type="scientific">Geoglobus acetivorans</name>
    <dbReference type="NCBI Taxonomy" id="565033"/>
    <lineage>
        <taxon>Archaea</taxon>
        <taxon>Methanobacteriati</taxon>
        <taxon>Methanobacteriota</taxon>
        <taxon>Archaeoglobi</taxon>
        <taxon>Archaeoglobales</taxon>
        <taxon>Archaeoglobaceae</taxon>
        <taxon>Geoglobus</taxon>
    </lineage>
</organism>
<dbReference type="GO" id="GO:0016758">
    <property type="term" value="F:hexosyltransferase activity"/>
    <property type="evidence" value="ECO:0007669"/>
    <property type="project" value="UniProtKB-ARBA"/>
</dbReference>
<dbReference type="Gene3D" id="3.90.550.10">
    <property type="entry name" value="Spore Coat Polysaccharide Biosynthesis Protein SpsA, Chain A"/>
    <property type="match status" value="1"/>
</dbReference>
<dbReference type="STRING" id="565033.GACE_1131"/>
<dbReference type="RefSeq" id="WP_084063675.1">
    <property type="nucleotide sequence ID" value="NZ_CP009552.1"/>
</dbReference>
<dbReference type="GeneID" id="24797714"/>
<reference evidence="2 3" key="1">
    <citation type="journal article" date="2015" name="Appl. Environ. Microbiol.">
        <title>The Geoglobus acetivorans genome: Fe(III) reduction, acetate utilization, autotrophic growth, and degradation of aromatic compounds in a hyperthermophilic archaeon.</title>
        <authorList>
            <person name="Mardanov A.V."/>
            <person name="Slododkina G.B."/>
            <person name="Slobodkin A.I."/>
            <person name="Beletsky A.V."/>
            <person name="Gavrilov S.N."/>
            <person name="Kublanov I.V."/>
            <person name="Bonch-Osmolovskaya E.A."/>
            <person name="Skryabin K.G."/>
            <person name="Ravin N.V."/>
        </authorList>
    </citation>
    <scope>NUCLEOTIDE SEQUENCE [LARGE SCALE GENOMIC DNA]</scope>
    <source>
        <strain evidence="2 3">SBH6</strain>
    </source>
</reference>
<feature type="domain" description="Glycosyltransferase 2-like" evidence="1">
    <location>
        <begin position="6"/>
        <end position="170"/>
    </location>
</feature>
<evidence type="ECO:0000313" key="3">
    <source>
        <dbReference type="Proteomes" id="UP000030624"/>
    </source>
</evidence>
<name>A0A0A7GDP3_GEOAI</name>
<evidence type="ECO:0000259" key="1">
    <source>
        <dbReference type="Pfam" id="PF00535"/>
    </source>
</evidence>
<proteinExistence type="predicted"/>
<evidence type="ECO:0000313" key="2">
    <source>
        <dbReference type="EMBL" id="AIY90175.1"/>
    </source>
</evidence>
<dbReference type="AlphaFoldDB" id="A0A0A7GDP3"/>
<dbReference type="EMBL" id="CP009552">
    <property type="protein sequence ID" value="AIY90175.1"/>
    <property type="molecule type" value="Genomic_DNA"/>
</dbReference>
<accession>A0A0A7GDP3</accession>